<dbReference type="InterPro" id="IPR011527">
    <property type="entry name" value="ABC1_TM_dom"/>
</dbReference>
<dbReference type="SUPFAM" id="SSF52540">
    <property type="entry name" value="P-loop containing nucleoside triphosphate hydrolases"/>
    <property type="match status" value="1"/>
</dbReference>
<evidence type="ECO:0000256" key="5">
    <source>
        <dbReference type="ARBA" id="ARBA00022840"/>
    </source>
</evidence>
<evidence type="ECO:0000259" key="9">
    <source>
        <dbReference type="PROSITE" id="PS50893"/>
    </source>
</evidence>
<comment type="caution">
    <text evidence="11">The sequence shown here is derived from an EMBL/GenBank/DDBJ whole genome shotgun (WGS) entry which is preliminary data.</text>
</comment>
<dbReference type="Gene3D" id="3.40.50.300">
    <property type="entry name" value="P-loop containing nucleotide triphosphate hydrolases"/>
    <property type="match status" value="1"/>
</dbReference>
<dbReference type="RefSeq" id="WP_284340514.1">
    <property type="nucleotide sequence ID" value="NZ_BSNS01000011.1"/>
</dbReference>
<protein>
    <submittedName>
        <fullName evidence="11">Multidrug ABC transporter ATP-binding protein</fullName>
    </submittedName>
</protein>
<feature type="transmembrane region" description="Helical" evidence="8">
    <location>
        <begin position="278"/>
        <end position="299"/>
    </location>
</feature>
<dbReference type="SMART" id="SM00382">
    <property type="entry name" value="AAA"/>
    <property type="match status" value="1"/>
</dbReference>
<keyword evidence="3 8" id="KW-0812">Transmembrane</keyword>
<dbReference type="PANTHER" id="PTHR43394:SF1">
    <property type="entry name" value="ATP-BINDING CASSETTE SUB-FAMILY B MEMBER 10, MITOCHONDRIAL"/>
    <property type="match status" value="1"/>
</dbReference>
<dbReference type="InterPro" id="IPR017871">
    <property type="entry name" value="ABC_transporter-like_CS"/>
</dbReference>
<keyword evidence="12" id="KW-1185">Reference proteome</keyword>
<comment type="similarity">
    <text evidence="2">Belongs to the ABC transporter superfamily.</text>
</comment>
<dbReference type="GO" id="GO:0005524">
    <property type="term" value="F:ATP binding"/>
    <property type="evidence" value="ECO:0007669"/>
    <property type="project" value="UniProtKB-KW"/>
</dbReference>
<feature type="transmembrane region" description="Helical" evidence="8">
    <location>
        <begin position="305"/>
        <end position="325"/>
    </location>
</feature>
<evidence type="ECO:0000256" key="8">
    <source>
        <dbReference type="SAM" id="Phobius"/>
    </source>
</evidence>
<evidence type="ECO:0000259" key="10">
    <source>
        <dbReference type="PROSITE" id="PS50929"/>
    </source>
</evidence>
<accession>A0ABQ5W638</accession>
<comment type="subcellular location">
    <subcellularLocation>
        <location evidence="1">Cell membrane</location>
        <topology evidence="1">Multi-pass membrane protein</topology>
    </subcellularLocation>
</comment>
<evidence type="ECO:0000313" key="12">
    <source>
        <dbReference type="Proteomes" id="UP001156691"/>
    </source>
</evidence>
<keyword evidence="6 8" id="KW-1133">Transmembrane helix</keyword>
<dbReference type="PROSITE" id="PS50929">
    <property type="entry name" value="ABC_TM1F"/>
    <property type="match status" value="1"/>
</dbReference>
<feature type="transmembrane region" description="Helical" evidence="8">
    <location>
        <begin position="165"/>
        <end position="188"/>
    </location>
</feature>
<dbReference type="InterPro" id="IPR036640">
    <property type="entry name" value="ABC1_TM_sf"/>
</dbReference>
<dbReference type="SUPFAM" id="SSF90123">
    <property type="entry name" value="ABC transporter transmembrane region"/>
    <property type="match status" value="1"/>
</dbReference>
<feature type="transmembrane region" description="Helical" evidence="8">
    <location>
        <begin position="194"/>
        <end position="213"/>
    </location>
</feature>
<evidence type="ECO:0000256" key="7">
    <source>
        <dbReference type="ARBA" id="ARBA00023136"/>
    </source>
</evidence>
<evidence type="ECO:0000256" key="6">
    <source>
        <dbReference type="ARBA" id="ARBA00022989"/>
    </source>
</evidence>
<organism evidence="11 12">
    <name type="scientific">Devosia nitrariae</name>
    <dbReference type="NCBI Taxonomy" id="2071872"/>
    <lineage>
        <taxon>Bacteria</taxon>
        <taxon>Pseudomonadati</taxon>
        <taxon>Pseudomonadota</taxon>
        <taxon>Alphaproteobacteria</taxon>
        <taxon>Hyphomicrobiales</taxon>
        <taxon>Devosiaceae</taxon>
        <taxon>Devosia</taxon>
    </lineage>
</organism>
<dbReference type="InterPro" id="IPR039421">
    <property type="entry name" value="Type_1_exporter"/>
</dbReference>
<dbReference type="Pfam" id="PF00005">
    <property type="entry name" value="ABC_tran"/>
    <property type="match status" value="1"/>
</dbReference>
<evidence type="ECO:0000256" key="2">
    <source>
        <dbReference type="ARBA" id="ARBA00005417"/>
    </source>
</evidence>
<reference evidence="12" key="1">
    <citation type="journal article" date="2019" name="Int. J. Syst. Evol. Microbiol.">
        <title>The Global Catalogue of Microorganisms (GCM) 10K type strain sequencing project: providing services to taxonomists for standard genome sequencing and annotation.</title>
        <authorList>
            <consortium name="The Broad Institute Genomics Platform"/>
            <consortium name="The Broad Institute Genome Sequencing Center for Infectious Disease"/>
            <person name="Wu L."/>
            <person name="Ma J."/>
        </authorList>
    </citation>
    <scope>NUCLEOTIDE SEQUENCE [LARGE SCALE GENOMIC DNA]</scope>
    <source>
        <strain evidence="12">NBRC 112416</strain>
    </source>
</reference>
<evidence type="ECO:0000313" key="11">
    <source>
        <dbReference type="EMBL" id="GLQ55075.1"/>
    </source>
</evidence>
<gene>
    <name evidence="11" type="ORF">GCM10010862_23340</name>
</gene>
<name>A0ABQ5W638_9HYPH</name>
<dbReference type="PROSITE" id="PS00211">
    <property type="entry name" value="ABC_TRANSPORTER_1"/>
    <property type="match status" value="1"/>
</dbReference>
<dbReference type="PANTHER" id="PTHR43394">
    <property type="entry name" value="ATP-DEPENDENT PERMEASE MDL1, MITOCHONDRIAL"/>
    <property type="match status" value="1"/>
</dbReference>
<feature type="domain" description="ABC transmembrane type-1" evidence="10">
    <location>
        <begin position="46"/>
        <end position="337"/>
    </location>
</feature>
<keyword evidence="5 11" id="KW-0067">ATP-binding</keyword>
<dbReference type="PROSITE" id="PS50893">
    <property type="entry name" value="ABC_TRANSPORTER_2"/>
    <property type="match status" value="1"/>
</dbReference>
<dbReference type="Gene3D" id="1.20.1560.10">
    <property type="entry name" value="ABC transporter type 1, transmembrane domain"/>
    <property type="match status" value="1"/>
</dbReference>
<proteinExistence type="inferred from homology"/>
<sequence>MTLIDRINSLFEAWIDPFGKTGDLKPPKEPLAYFWHYIGQAKLPFLAMLALGGIVALIEAGLFYFVGRLVDLLDSSARAEGWSGLMAAHGRELLFMLATVVIFRFVFAWAAALVEEQTVNMGFYNLVRWQSYAHVARQSLSFFQNDFAGSIAQKVWQSGGAIGDFVVGIVQVVWFMAVYTLTTLILVAQLDWRLAGLVALWVVLFFALARYYVPRMRGYSAAAAENASALSGRIVDSYSNILTLKLFGTADTDDRYVRAGFDRFMDAMRKMTRTVTSLRSAMTLLSGVMIAAIAALSVHLWTLDIVSVGGVAFTLGLLLRLNMLLGRMMNQLNSLMRNFGVAQNAAELISQPLHLVDAPDAVPLTVSKGEIRFENVSFHYGRESGVIDNLDFTIASGERVGIVGRSGAGKSTLVSLLLRFYELEGGRILIDGQDIARVTQESLRTNIGVVTQDTALLHRSVRANLTYGRQDASEEEITSAAELAEAHEFIADLVDFRGRTGYDAHVGERGVKLSGGQRQRVAIARVLLKNAPILVLDEATSALDSEVEAAIQSQLQTLMAGKTVLAIAHRLSTIAAMDRLIILDKGRIIEEGTHAELLKLGGHYAHLWERQSGGFLDPESAAAQ</sequence>
<feature type="transmembrane region" description="Helical" evidence="8">
    <location>
        <begin position="93"/>
        <end position="114"/>
    </location>
</feature>
<feature type="domain" description="ABC transporter" evidence="9">
    <location>
        <begin position="371"/>
        <end position="610"/>
    </location>
</feature>
<evidence type="ECO:0000256" key="1">
    <source>
        <dbReference type="ARBA" id="ARBA00004651"/>
    </source>
</evidence>
<dbReference type="InterPro" id="IPR027417">
    <property type="entry name" value="P-loop_NTPase"/>
</dbReference>
<dbReference type="Proteomes" id="UP001156691">
    <property type="component" value="Unassembled WGS sequence"/>
</dbReference>
<keyword evidence="4" id="KW-0547">Nucleotide-binding</keyword>
<dbReference type="InterPro" id="IPR003593">
    <property type="entry name" value="AAA+_ATPase"/>
</dbReference>
<dbReference type="Pfam" id="PF00664">
    <property type="entry name" value="ABC_membrane"/>
    <property type="match status" value="1"/>
</dbReference>
<dbReference type="InterPro" id="IPR003439">
    <property type="entry name" value="ABC_transporter-like_ATP-bd"/>
</dbReference>
<dbReference type="EMBL" id="BSNS01000011">
    <property type="protein sequence ID" value="GLQ55075.1"/>
    <property type="molecule type" value="Genomic_DNA"/>
</dbReference>
<feature type="transmembrane region" description="Helical" evidence="8">
    <location>
        <begin position="45"/>
        <end position="66"/>
    </location>
</feature>
<evidence type="ECO:0000256" key="3">
    <source>
        <dbReference type="ARBA" id="ARBA00022692"/>
    </source>
</evidence>
<evidence type="ECO:0000256" key="4">
    <source>
        <dbReference type="ARBA" id="ARBA00022741"/>
    </source>
</evidence>
<keyword evidence="7 8" id="KW-0472">Membrane</keyword>